<evidence type="ECO:0000313" key="3">
    <source>
        <dbReference type="Proteomes" id="UP000184314"/>
    </source>
</evidence>
<accession>A0A1M6NFI4</accession>
<dbReference type="AlphaFoldDB" id="A0A1M6NFI4"/>
<keyword evidence="3" id="KW-1185">Reference proteome</keyword>
<evidence type="ECO:0000313" key="2">
    <source>
        <dbReference type="EMBL" id="SHJ94511.1"/>
    </source>
</evidence>
<dbReference type="PROSITE" id="PS50853">
    <property type="entry name" value="FN3"/>
    <property type="match status" value="1"/>
</dbReference>
<feature type="domain" description="Fibronectin type-III" evidence="1">
    <location>
        <begin position="145"/>
        <end position="240"/>
    </location>
</feature>
<dbReference type="InterPro" id="IPR026341">
    <property type="entry name" value="T9SS_type_B"/>
</dbReference>
<dbReference type="Pfam" id="PF13585">
    <property type="entry name" value="CHU_C"/>
    <property type="match status" value="1"/>
</dbReference>
<name>A0A1M6NFI4_9FLAO</name>
<dbReference type="InterPro" id="IPR003961">
    <property type="entry name" value="FN3_dom"/>
</dbReference>
<dbReference type="Gene3D" id="2.60.40.10">
    <property type="entry name" value="Immunoglobulins"/>
    <property type="match status" value="1"/>
</dbReference>
<feature type="non-terminal residue" evidence="2">
    <location>
        <position position="1"/>
    </location>
</feature>
<gene>
    <name evidence="2" type="ORF">SAMN04488007_2038</name>
</gene>
<dbReference type="InterPro" id="IPR036116">
    <property type="entry name" value="FN3_sf"/>
</dbReference>
<dbReference type="CDD" id="cd00063">
    <property type="entry name" value="FN3"/>
    <property type="match status" value="1"/>
</dbReference>
<protein>
    <submittedName>
        <fullName evidence="2">Gliding motility-associated C-terminal domain-containing protein</fullName>
    </submittedName>
</protein>
<evidence type="ECO:0000259" key="1">
    <source>
        <dbReference type="PROSITE" id="PS50853"/>
    </source>
</evidence>
<organism evidence="2 3">
    <name type="scientific">Maribacter aquivivus</name>
    <dbReference type="NCBI Taxonomy" id="228958"/>
    <lineage>
        <taxon>Bacteria</taxon>
        <taxon>Pseudomonadati</taxon>
        <taxon>Bacteroidota</taxon>
        <taxon>Flavobacteriia</taxon>
        <taxon>Flavobacteriales</taxon>
        <taxon>Flavobacteriaceae</taxon>
        <taxon>Maribacter</taxon>
    </lineage>
</organism>
<dbReference type="SUPFAM" id="SSF49265">
    <property type="entry name" value="Fibronectin type III"/>
    <property type="match status" value="1"/>
</dbReference>
<dbReference type="STRING" id="228958.SAMN04488007_2038"/>
<sequence>STTCSWDVTGTADPEPVTECWETATFNNATCSWEVSGTQDPEPTTECWETATFNNATCSWEITGTQDPEPQASCGQTVTFNSTTCSWEVSGTADPEPVTECWQTATFNNATCSWEVTGTQDPEPIASCGQTVTFNSTTCSWEVTGTEAPIVTYPADESMDISINPTINWQAVNEATGYRVIIGTSLGGTEIEETVVENVLEYTVTNSLDENSTYFVSVFAITNMGESDLCSANEFTTEEFSQEEEEEEEEEEIIETITEGISPFFTPNNDGYHDTWNIEDVGNTIDYIYVLDRFGKILKQIRPESEGWDGTYKGKSMPEDDYWYVIVHDSGAQERGHFSLIKR</sequence>
<proteinExistence type="predicted"/>
<dbReference type="EMBL" id="FQZX01000001">
    <property type="protein sequence ID" value="SHJ94511.1"/>
    <property type="molecule type" value="Genomic_DNA"/>
</dbReference>
<dbReference type="Proteomes" id="UP000184314">
    <property type="component" value="Unassembled WGS sequence"/>
</dbReference>
<dbReference type="RefSeq" id="WP_170861943.1">
    <property type="nucleotide sequence ID" value="NZ_FQZX01000001.1"/>
</dbReference>
<dbReference type="NCBIfam" id="TIGR04131">
    <property type="entry name" value="Bac_Flav_CTERM"/>
    <property type="match status" value="1"/>
</dbReference>
<reference evidence="3" key="1">
    <citation type="submission" date="2016-11" db="EMBL/GenBank/DDBJ databases">
        <authorList>
            <person name="Varghese N."/>
            <person name="Submissions S."/>
        </authorList>
    </citation>
    <scope>NUCLEOTIDE SEQUENCE [LARGE SCALE GENOMIC DNA]</scope>
    <source>
        <strain evidence="3">DSM 16478</strain>
    </source>
</reference>
<dbReference type="InterPro" id="IPR013783">
    <property type="entry name" value="Ig-like_fold"/>
</dbReference>